<dbReference type="InterPro" id="IPR009057">
    <property type="entry name" value="Homeodomain-like_sf"/>
</dbReference>
<evidence type="ECO:0000313" key="5">
    <source>
        <dbReference type="EMBL" id="MEC4717628.1"/>
    </source>
</evidence>
<gene>
    <name evidence="5" type="ORF">RY831_00535</name>
</gene>
<feature type="domain" description="HTH araC/xylS-type" evidence="4">
    <location>
        <begin position="184"/>
        <end position="269"/>
    </location>
</feature>
<dbReference type="InterPro" id="IPR050204">
    <property type="entry name" value="AraC_XylS_family_regulators"/>
</dbReference>
<keyword evidence="3" id="KW-0804">Transcription</keyword>
<keyword evidence="6" id="KW-1185">Reference proteome</keyword>
<dbReference type="InterPro" id="IPR032783">
    <property type="entry name" value="AraC_lig"/>
</dbReference>
<dbReference type="EMBL" id="JAWIIV010000001">
    <property type="protein sequence ID" value="MEC4717628.1"/>
    <property type="molecule type" value="Genomic_DNA"/>
</dbReference>
<name>A0ABU6J295_9BURK</name>
<keyword evidence="2" id="KW-0238">DNA-binding</keyword>
<keyword evidence="1" id="KW-0805">Transcription regulation</keyword>
<evidence type="ECO:0000256" key="2">
    <source>
        <dbReference type="ARBA" id="ARBA00023125"/>
    </source>
</evidence>
<dbReference type="Gene3D" id="1.10.10.60">
    <property type="entry name" value="Homeodomain-like"/>
    <property type="match status" value="1"/>
</dbReference>
<dbReference type="PROSITE" id="PS01124">
    <property type="entry name" value="HTH_ARAC_FAMILY_2"/>
    <property type="match status" value="1"/>
</dbReference>
<sequence>MIHPPRLDRLSALLEGLAPRFFVRHAGLLSEVESHAAAEMDFLRLHLITSGTVRLSLAGEREQCLSAPAVAVIRGDVACALSMSDSEADAPVVMCVEARFAGPVSTILLEAFAQPLMLSLDTSDSEMDLVIRLIASELSQPRCGQPALLARAGDIMFIGLLRHLIAQPRTPFGILNGLSDMRIARALVAIHTAPQLPWTLETLALEAGMSRTAFAVLFRDTMNRPPGAYLAQVRLSIARKAVMNGCRLKQAAKEAGYASTTALSRALARQSFSVG</sequence>
<proteinExistence type="predicted"/>
<dbReference type="SMART" id="SM00342">
    <property type="entry name" value="HTH_ARAC"/>
    <property type="match status" value="1"/>
</dbReference>
<evidence type="ECO:0000259" key="4">
    <source>
        <dbReference type="PROSITE" id="PS01124"/>
    </source>
</evidence>
<dbReference type="Pfam" id="PF12833">
    <property type="entry name" value="HTH_18"/>
    <property type="match status" value="1"/>
</dbReference>
<reference evidence="5 6" key="1">
    <citation type="submission" date="2023-10" db="EMBL/GenBank/DDBJ databases">
        <title>Noviherbaspirillum sp. CPCC 100848 genome assembly.</title>
        <authorList>
            <person name="Li X.Y."/>
            <person name="Fang X.M."/>
        </authorList>
    </citation>
    <scope>NUCLEOTIDE SEQUENCE [LARGE SCALE GENOMIC DNA]</scope>
    <source>
        <strain evidence="5 6">CPCC 100848</strain>
    </source>
</reference>
<evidence type="ECO:0000256" key="3">
    <source>
        <dbReference type="ARBA" id="ARBA00023163"/>
    </source>
</evidence>
<comment type="caution">
    <text evidence="5">The sequence shown here is derived from an EMBL/GenBank/DDBJ whole genome shotgun (WGS) entry which is preliminary data.</text>
</comment>
<dbReference type="SUPFAM" id="SSF46689">
    <property type="entry name" value="Homeodomain-like"/>
    <property type="match status" value="1"/>
</dbReference>
<dbReference type="RefSeq" id="WP_326504381.1">
    <property type="nucleotide sequence ID" value="NZ_JAWIIV010000001.1"/>
</dbReference>
<evidence type="ECO:0000256" key="1">
    <source>
        <dbReference type="ARBA" id="ARBA00023015"/>
    </source>
</evidence>
<dbReference type="PANTHER" id="PTHR46796:SF7">
    <property type="entry name" value="ARAC FAMILY TRANSCRIPTIONAL REGULATOR"/>
    <property type="match status" value="1"/>
</dbReference>
<accession>A0ABU6J295</accession>
<dbReference type="InterPro" id="IPR018060">
    <property type="entry name" value="HTH_AraC"/>
</dbReference>
<dbReference type="PANTHER" id="PTHR46796">
    <property type="entry name" value="HTH-TYPE TRANSCRIPTIONAL ACTIVATOR RHAS-RELATED"/>
    <property type="match status" value="1"/>
</dbReference>
<organism evidence="5 6">
    <name type="scientific">Noviherbaspirillum album</name>
    <dbReference type="NCBI Taxonomy" id="3080276"/>
    <lineage>
        <taxon>Bacteria</taxon>
        <taxon>Pseudomonadati</taxon>
        <taxon>Pseudomonadota</taxon>
        <taxon>Betaproteobacteria</taxon>
        <taxon>Burkholderiales</taxon>
        <taxon>Oxalobacteraceae</taxon>
        <taxon>Noviherbaspirillum</taxon>
    </lineage>
</organism>
<dbReference type="Proteomes" id="UP001352263">
    <property type="component" value="Unassembled WGS sequence"/>
</dbReference>
<protein>
    <submittedName>
        <fullName evidence="5">AraC family transcriptional regulator</fullName>
    </submittedName>
</protein>
<evidence type="ECO:0000313" key="6">
    <source>
        <dbReference type="Proteomes" id="UP001352263"/>
    </source>
</evidence>
<dbReference type="Pfam" id="PF12852">
    <property type="entry name" value="Cupin_6"/>
    <property type="match status" value="1"/>
</dbReference>